<evidence type="ECO:0000256" key="2">
    <source>
        <dbReference type="ARBA" id="ARBA00007685"/>
    </source>
</evidence>
<keyword evidence="11" id="KW-1185">Reference proteome</keyword>
<comment type="subcellular location">
    <subcellularLocation>
        <location evidence="1">Endoplasmic reticulum membrane</location>
        <topology evidence="1">Single-pass type III membrane protein</topology>
    </subcellularLocation>
</comment>
<dbReference type="InterPro" id="IPR018943">
    <property type="entry name" value="Oligosaccaryltransferase"/>
</dbReference>
<keyword evidence="4 9" id="KW-0812">Transmembrane</keyword>
<keyword evidence="5" id="KW-0256">Endoplasmic reticulum</keyword>
<dbReference type="AlphaFoldDB" id="A0A316VQS4"/>
<dbReference type="Proteomes" id="UP000245783">
    <property type="component" value="Unassembled WGS sequence"/>
</dbReference>
<dbReference type="EMBL" id="KZ819437">
    <property type="protein sequence ID" value="PWN39946.1"/>
    <property type="molecule type" value="Genomic_DNA"/>
</dbReference>
<dbReference type="Pfam" id="PF10215">
    <property type="entry name" value="Ost4"/>
    <property type="match status" value="1"/>
</dbReference>
<evidence type="ECO:0000256" key="1">
    <source>
        <dbReference type="ARBA" id="ARBA00004643"/>
    </source>
</evidence>
<protein>
    <recommendedName>
        <fullName evidence="3">Dolichyl-diphosphooligosaccharide--protein glycosyltransferase subunit 4</fullName>
    </recommendedName>
</protein>
<evidence type="ECO:0000256" key="9">
    <source>
        <dbReference type="SAM" id="Phobius"/>
    </source>
</evidence>
<keyword evidence="6" id="KW-0735">Signal-anchor</keyword>
<reference evidence="10 11" key="1">
    <citation type="journal article" date="2018" name="Mol. Biol. Evol.">
        <title>Broad Genomic Sampling Reveals a Smut Pathogenic Ancestry of the Fungal Clade Ustilaginomycotina.</title>
        <authorList>
            <person name="Kijpornyongpan T."/>
            <person name="Mondo S.J."/>
            <person name="Barry K."/>
            <person name="Sandor L."/>
            <person name="Lee J."/>
            <person name="Lipzen A."/>
            <person name="Pangilinan J."/>
            <person name="LaButti K."/>
            <person name="Hainaut M."/>
            <person name="Henrissat B."/>
            <person name="Grigoriev I.V."/>
            <person name="Spatafora J.W."/>
            <person name="Aime M.C."/>
        </authorList>
    </citation>
    <scope>NUCLEOTIDE SEQUENCE [LARGE SCALE GENOMIC DNA]</scope>
    <source>
        <strain evidence="10 11">MCA 4658</strain>
    </source>
</reference>
<sequence length="73" mass="7909">MISDVTLAALANWLGSLTMVLIVFYHVSRCARSSARPPEFPAQKRICGAHVRRHGLKKGTWASGDSLSVVSSL</sequence>
<evidence type="ECO:0000256" key="8">
    <source>
        <dbReference type="ARBA" id="ARBA00023136"/>
    </source>
</evidence>
<dbReference type="SUPFAM" id="SSF103464">
    <property type="entry name" value="Oligosaccharyltransferase subunit ost4p"/>
    <property type="match status" value="1"/>
</dbReference>
<evidence type="ECO:0000256" key="6">
    <source>
        <dbReference type="ARBA" id="ARBA00022968"/>
    </source>
</evidence>
<evidence type="ECO:0000313" key="11">
    <source>
        <dbReference type="Proteomes" id="UP000245783"/>
    </source>
</evidence>
<evidence type="ECO:0000256" key="5">
    <source>
        <dbReference type="ARBA" id="ARBA00022824"/>
    </source>
</evidence>
<dbReference type="OrthoDB" id="3364250at2759"/>
<keyword evidence="8 9" id="KW-0472">Membrane</keyword>
<keyword evidence="7 9" id="KW-1133">Transmembrane helix</keyword>
<accession>A0A316VQS4</accession>
<evidence type="ECO:0000256" key="4">
    <source>
        <dbReference type="ARBA" id="ARBA00022692"/>
    </source>
</evidence>
<evidence type="ECO:0000256" key="3">
    <source>
        <dbReference type="ARBA" id="ARBA00017662"/>
    </source>
</evidence>
<feature type="transmembrane region" description="Helical" evidence="9">
    <location>
        <begin position="6"/>
        <end position="27"/>
    </location>
</feature>
<evidence type="ECO:0000256" key="7">
    <source>
        <dbReference type="ARBA" id="ARBA00022989"/>
    </source>
</evidence>
<dbReference type="RefSeq" id="XP_025367106.1">
    <property type="nucleotide sequence ID" value="XM_025512581.1"/>
</dbReference>
<name>A0A316VQS4_9BASI</name>
<dbReference type="GO" id="GO:0018279">
    <property type="term" value="P:protein N-linked glycosylation via asparagine"/>
    <property type="evidence" value="ECO:0007669"/>
    <property type="project" value="TreeGrafter"/>
</dbReference>
<organism evidence="10 11">
    <name type="scientific">Ceraceosorus guamensis</name>
    <dbReference type="NCBI Taxonomy" id="1522189"/>
    <lineage>
        <taxon>Eukaryota</taxon>
        <taxon>Fungi</taxon>
        <taxon>Dikarya</taxon>
        <taxon>Basidiomycota</taxon>
        <taxon>Ustilaginomycotina</taxon>
        <taxon>Exobasidiomycetes</taxon>
        <taxon>Ceraceosorales</taxon>
        <taxon>Ceraceosoraceae</taxon>
        <taxon>Ceraceosorus</taxon>
    </lineage>
</organism>
<dbReference type="InterPro" id="IPR051307">
    <property type="entry name" value="OST4"/>
</dbReference>
<proteinExistence type="inferred from homology"/>
<dbReference type="GeneID" id="37034451"/>
<dbReference type="PANTHER" id="PTHR48164:SF1">
    <property type="entry name" value="DOLICHYL-DIPHOSPHOOLIGOSACCHARIDE--PROTEIN GLYCOSYLTRANSFERASE SUBUNIT 4"/>
    <property type="match status" value="1"/>
</dbReference>
<dbReference type="PANTHER" id="PTHR48164">
    <property type="entry name" value="DOLICHYL-DIPHOSPHOOLIGOSACCHARIDE--PROTEIN GLYCOSYLTRANSFERASE SUBUNIT 4"/>
    <property type="match status" value="1"/>
</dbReference>
<gene>
    <name evidence="10" type="ORF">IE81DRAFT_317283</name>
</gene>
<comment type="similarity">
    <text evidence="2">Belongs to the OST4 family.</text>
</comment>
<evidence type="ECO:0000313" key="10">
    <source>
        <dbReference type="EMBL" id="PWN39946.1"/>
    </source>
</evidence>
<dbReference type="InParanoid" id="A0A316VQS4"/>
<dbReference type="InterPro" id="IPR036330">
    <property type="entry name" value="Ost4p_sf"/>
</dbReference>
<dbReference type="GO" id="GO:0008250">
    <property type="term" value="C:oligosaccharyltransferase complex"/>
    <property type="evidence" value="ECO:0007669"/>
    <property type="project" value="TreeGrafter"/>
</dbReference>